<dbReference type="STRING" id="67003.A0A1X0NMZ6"/>
<protein>
    <recommendedName>
        <fullName evidence="4">SET domain-containing protein</fullName>
    </recommendedName>
</protein>
<keyword evidence="2" id="KW-0808">Transferase</keyword>
<dbReference type="RefSeq" id="XP_028879586.1">
    <property type="nucleotide sequence ID" value="XM_029029030.1"/>
</dbReference>
<dbReference type="GeneID" id="39988810"/>
<evidence type="ECO:0000256" key="1">
    <source>
        <dbReference type="ARBA" id="ARBA00022603"/>
    </source>
</evidence>
<comment type="caution">
    <text evidence="5">The sequence shown here is derived from an EMBL/GenBank/DDBJ whole genome shotgun (WGS) entry which is preliminary data.</text>
</comment>
<dbReference type="Proteomes" id="UP000192257">
    <property type="component" value="Unassembled WGS sequence"/>
</dbReference>
<evidence type="ECO:0000256" key="2">
    <source>
        <dbReference type="ARBA" id="ARBA00022679"/>
    </source>
</evidence>
<dbReference type="InterPro" id="IPR046341">
    <property type="entry name" value="SET_dom_sf"/>
</dbReference>
<dbReference type="GO" id="GO:0032259">
    <property type="term" value="P:methylation"/>
    <property type="evidence" value="ECO:0007669"/>
    <property type="project" value="UniProtKB-KW"/>
</dbReference>
<dbReference type="GO" id="GO:0045814">
    <property type="term" value="P:negative regulation of gene expression, epigenetic"/>
    <property type="evidence" value="ECO:0007669"/>
    <property type="project" value="TreeGrafter"/>
</dbReference>
<dbReference type="AlphaFoldDB" id="A0A1X0NMZ6"/>
<evidence type="ECO:0000313" key="6">
    <source>
        <dbReference type="Proteomes" id="UP000192257"/>
    </source>
</evidence>
<dbReference type="OrthoDB" id="438641at2759"/>
<reference evidence="5 6" key="1">
    <citation type="submission" date="2017-03" db="EMBL/GenBank/DDBJ databases">
        <title>An alternative strategy for trypanosome survival in the mammalian bloodstream revealed through genome and transcriptome analysis of the ubiquitous bovine parasite Trypanosoma (Megatrypanum) theileri.</title>
        <authorList>
            <person name="Kelly S."/>
            <person name="Ivens A."/>
            <person name="Mott A."/>
            <person name="O'Neill E."/>
            <person name="Emms D."/>
            <person name="Macleod O."/>
            <person name="Voorheis P."/>
            <person name="Matthews J."/>
            <person name="Matthews K."/>
            <person name="Carrington M."/>
        </authorList>
    </citation>
    <scope>NUCLEOTIDE SEQUENCE [LARGE SCALE GENOMIC DNA]</scope>
    <source>
        <strain evidence="5">Edinburgh</strain>
    </source>
</reference>
<dbReference type="EMBL" id="NBCO01000034">
    <property type="protein sequence ID" value="ORC85520.1"/>
    <property type="molecule type" value="Genomic_DNA"/>
</dbReference>
<keyword evidence="1" id="KW-0489">Methyltransferase</keyword>
<dbReference type="Pfam" id="PF00856">
    <property type="entry name" value="SET"/>
    <property type="match status" value="1"/>
</dbReference>
<name>A0A1X0NMZ6_9TRYP</name>
<dbReference type="Gene3D" id="2.170.270.10">
    <property type="entry name" value="SET domain"/>
    <property type="match status" value="1"/>
</dbReference>
<gene>
    <name evidence="5" type="ORF">TM35_000341320</name>
</gene>
<proteinExistence type="predicted"/>
<feature type="domain" description="SET" evidence="4">
    <location>
        <begin position="121"/>
        <end position="281"/>
    </location>
</feature>
<keyword evidence="6" id="KW-1185">Reference proteome</keyword>
<evidence type="ECO:0000259" key="4">
    <source>
        <dbReference type="PROSITE" id="PS50280"/>
    </source>
</evidence>
<dbReference type="PROSITE" id="PS50280">
    <property type="entry name" value="SET"/>
    <property type="match status" value="1"/>
</dbReference>
<dbReference type="InterPro" id="IPR001214">
    <property type="entry name" value="SET_dom"/>
</dbReference>
<dbReference type="SUPFAM" id="SSF82199">
    <property type="entry name" value="SET domain"/>
    <property type="match status" value="1"/>
</dbReference>
<dbReference type="PANTHER" id="PTHR46402:SF2">
    <property type="entry name" value="HISTONE-LYSINE N-TRIMETHYLTRANSFERASE SMYD5"/>
    <property type="match status" value="1"/>
</dbReference>
<organism evidence="5 6">
    <name type="scientific">Trypanosoma theileri</name>
    <dbReference type="NCBI Taxonomy" id="67003"/>
    <lineage>
        <taxon>Eukaryota</taxon>
        <taxon>Discoba</taxon>
        <taxon>Euglenozoa</taxon>
        <taxon>Kinetoplastea</taxon>
        <taxon>Metakinetoplastina</taxon>
        <taxon>Trypanosomatida</taxon>
        <taxon>Trypanosomatidae</taxon>
        <taxon>Trypanosoma</taxon>
    </lineage>
</organism>
<dbReference type="VEuPathDB" id="TriTrypDB:TM35_000341320"/>
<sequence length="331" mass="38193">MFAEEGCTMVFCSVRCREAAWSRFHFAGCQGRMTEVQKSAYDIFIHYNWEHKGVNYSDTVFLAFRFLCMIITNIRLHKKPLEIAHRSVSQLIKAPLSMFRFSYLLSDDSTDSRDEEVQLRKRWELFKKLRAQPVSSEVDNVTEDFLSIGIELVDKVLQFTGEERRYFTPSVWSELLGAVLLNGQERSPPSNYDYLKEIVRGMPGGLTSMNAFEEQVQEAGVDPQQLHYSSRGQGIYTIGCLFNHSCDPNLQVLYSSVNDETLTVEALRDIEPGEELLISYIDESLPYPDRQQQLYEHYLFTCRCSKCESESHDWEEVATKIEDPSSISSPF</sequence>
<accession>A0A1X0NMZ6</accession>
<dbReference type="GO" id="GO:0042799">
    <property type="term" value="F:histone H4K20 methyltransferase activity"/>
    <property type="evidence" value="ECO:0007669"/>
    <property type="project" value="TreeGrafter"/>
</dbReference>
<dbReference type="CDD" id="cd20071">
    <property type="entry name" value="SET_SMYD"/>
    <property type="match status" value="1"/>
</dbReference>
<evidence type="ECO:0000256" key="3">
    <source>
        <dbReference type="ARBA" id="ARBA00022691"/>
    </source>
</evidence>
<dbReference type="PANTHER" id="PTHR46402">
    <property type="entry name" value="SET AND MYND DOMAIN-CONTAINING PROTEIN 5"/>
    <property type="match status" value="1"/>
</dbReference>
<keyword evidence="3" id="KW-0949">S-adenosyl-L-methionine</keyword>
<evidence type="ECO:0000313" key="5">
    <source>
        <dbReference type="EMBL" id="ORC85520.1"/>
    </source>
</evidence>